<dbReference type="EMBL" id="CP063065">
    <property type="protein sequence ID" value="QOQ79894.1"/>
    <property type="molecule type" value="Genomic_DNA"/>
</dbReference>
<keyword evidence="1" id="KW-0812">Transmembrane</keyword>
<evidence type="ECO:0008006" key="4">
    <source>
        <dbReference type="Google" id="ProtNLM"/>
    </source>
</evidence>
<feature type="transmembrane region" description="Helical" evidence="1">
    <location>
        <begin position="230"/>
        <end position="256"/>
    </location>
</feature>
<proteinExistence type="predicted"/>
<reference evidence="2 3" key="1">
    <citation type="submission" date="2020-10" db="EMBL/GenBank/DDBJ databases">
        <title>Plasmid carrying two tetracycline resistance determinant.</title>
        <authorList>
            <person name="Yang Q."/>
        </authorList>
    </citation>
    <scope>NUCLEOTIDE SEQUENCE [LARGE SCALE GENOMIC DNA]</scope>
    <source>
        <strain evidence="2 3">T43</strain>
    </source>
</reference>
<feature type="transmembrane region" description="Helical" evidence="1">
    <location>
        <begin position="198"/>
        <end position="218"/>
    </location>
</feature>
<dbReference type="Proteomes" id="UP000595091">
    <property type="component" value="Chromosome"/>
</dbReference>
<organism evidence="2 3">
    <name type="scientific">Aerococcus urinaeequi</name>
    <dbReference type="NCBI Taxonomy" id="51665"/>
    <lineage>
        <taxon>Bacteria</taxon>
        <taxon>Bacillati</taxon>
        <taxon>Bacillota</taxon>
        <taxon>Bacilli</taxon>
        <taxon>Lactobacillales</taxon>
        <taxon>Aerococcaceae</taxon>
        <taxon>Aerococcus</taxon>
    </lineage>
</organism>
<evidence type="ECO:0000256" key="1">
    <source>
        <dbReference type="SAM" id="Phobius"/>
    </source>
</evidence>
<gene>
    <name evidence="2" type="ORF">IMX20_04260</name>
</gene>
<protein>
    <recommendedName>
        <fullName evidence="4">Membrane protein YkvI</fullName>
    </recommendedName>
</protein>
<name>A0A7M1KUM5_9LACT</name>
<sequence>MNKNSSRWQTIMVTAGAMMASLIGSGFATGQELIQYFVSKGWMGLLSIFVMFLGFAFMGYTLFTTGYRHQDKLENTNDIFELYSNKMIGKFYEYLSIVVIFLTYTVMIAGAGATLNQQFDTPIIVGSILMFVVVTGVVMLGLEALTSILGKLGPMIAIVAMLLGIYGLITNFNELPNIASSIESALANGEIQTSSGNWLVSGLNYVGYNLILFAGFLSQTGGQANSRKDAAYSGLIGGGFFSIAILVSYFGFMASFNLVGTSAVPTLSLANEVHPYLAYFFVIIIMIGIFTTAVTLLWNSVSNFSEDGSKKHKILTLIIGLIGLIIGSMISFSSLLKIVYNIAGYFGIAFMILMLVRHIQWGRAAKEK</sequence>
<evidence type="ECO:0000313" key="3">
    <source>
        <dbReference type="Proteomes" id="UP000595091"/>
    </source>
</evidence>
<dbReference type="InterPro" id="IPR038728">
    <property type="entry name" value="YkvI-like"/>
</dbReference>
<feature type="transmembrane region" description="Helical" evidence="1">
    <location>
        <begin position="123"/>
        <end position="145"/>
    </location>
</feature>
<feature type="transmembrane region" description="Helical" evidence="1">
    <location>
        <begin position="42"/>
        <end position="63"/>
    </location>
</feature>
<dbReference type="RefSeq" id="WP_197559013.1">
    <property type="nucleotide sequence ID" value="NZ_CP063065.1"/>
</dbReference>
<feature type="transmembrane region" description="Helical" evidence="1">
    <location>
        <begin position="152"/>
        <end position="169"/>
    </location>
</feature>
<feature type="transmembrane region" description="Helical" evidence="1">
    <location>
        <begin position="314"/>
        <end position="332"/>
    </location>
</feature>
<feature type="transmembrane region" description="Helical" evidence="1">
    <location>
        <begin position="91"/>
        <end position="111"/>
    </location>
</feature>
<feature type="transmembrane region" description="Helical" evidence="1">
    <location>
        <begin position="338"/>
        <end position="356"/>
    </location>
</feature>
<evidence type="ECO:0000313" key="2">
    <source>
        <dbReference type="EMBL" id="QOQ79894.1"/>
    </source>
</evidence>
<keyword evidence="1" id="KW-1133">Transmembrane helix</keyword>
<dbReference type="PANTHER" id="PTHR37814">
    <property type="entry name" value="CONSERVED MEMBRANE PROTEIN"/>
    <property type="match status" value="1"/>
</dbReference>
<feature type="transmembrane region" description="Helical" evidence="1">
    <location>
        <begin position="12"/>
        <end position="30"/>
    </location>
</feature>
<feature type="transmembrane region" description="Helical" evidence="1">
    <location>
        <begin position="276"/>
        <end position="302"/>
    </location>
</feature>
<accession>A0A7M1KUM5</accession>
<dbReference type="AlphaFoldDB" id="A0A7M1KUM5"/>
<keyword evidence="1" id="KW-0472">Membrane</keyword>
<dbReference type="PANTHER" id="PTHR37814:SF1">
    <property type="entry name" value="MEMBRANE PROTEIN"/>
    <property type="match status" value="1"/>
</dbReference>